<organism evidence="4 5">
    <name type="scientific">Bradyrhizobium lablabi</name>
    <dbReference type="NCBI Taxonomy" id="722472"/>
    <lineage>
        <taxon>Bacteria</taxon>
        <taxon>Pseudomonadati</taxon>
        <taxon>Pseudomonadota</taxon>
        <taxon>Alphaproteobacteria</taxon>
        <taxon>Hyphomicrobiales</taxon>
        <taxon>Nitrobacteraceae</taxon>
        <taxon>Bradyrhizobium</taxon>
    </lineage>
</organism>
<keyword evidence="1" id="KW-1133">Transmembrane helix</keyword>
<reference evidence="4 5" key="1">
    <citation type="submission" date="2016-10" db="EMBL/GenBank/DDBJ databases">
        <authorList>
            <person name="de Groot N.N."/>
        </authorList>
    </citation>
    <scope>NUCLEOTIDE SEQUENCE [LARGE SCALE GENOMIC DNA]</scope>
    <source>
        <strain evidence="4 5">GAS522</strain>
    </source>
</reference>
<feature type="transmembrane region" description="Helical" evidence="1">
    <location>
        <begin position="204"/>
        <end position="221"/>
    </location>
</feature>
<dbReference type="NCBIfam" id="NF035944">
    <property type="entry name" value="PEPxxWA-CTERM"/>
    <property type="match status" value="1"/>
</dbReference>
<keyword evidence="1" id="KW-0812">Transmembrane</keyword>
<feature type="domain" description="Ice-binding protein C-terminal" evidence="3">
    <location>
        <begin position="199"/>
        <end position="223"/>
    </location>
</feature>
<evidence type="ECO:0000313" key="5">
    <source>
        <dbReference type="Proteomes" id="UP000183208"/>
    </source>
</evidence>
<gene>
    <name evidence="4" type="ORF">SAMN05444171_1342</name>
</gene>
<keyword evidence="2" id="KW-0732">Signal</keyword>
<sequence length="232" mass="23986">MASLRTMLLAFVFSLTAAAGSASATVVYDGGPSDGLSGNEATHWLQTENFTLGSSNQITGAVIYIGGFGGTPSGIGNWLSSPVVNYSFYSDSSGGIGSLLVSGSGANIVTTDTGAPFVSGSDVYEVAFNLASPFTASGGAQYHFGFHLSNETSGVLPFNSIYWVTTPSIASNTGIESENAAQNNWADNGQRHAFQLTSAVPEPSTWAMMVLGFAGIGFMAYRRKSKPALMAA</sequence>
<dbReference type="EMBL" id="FNTI01000001">
    <property type="protein sequence ID" value="SEC41076.1"/>
    <property type="molecule type" value="Genomic_DNA"/>
</dbReference>
<evidence type="ECO:0000256" key="1">
    <source>
        <dbReference type="SAM" id="Phobius"/>
    </source>
</evidence>
<dbReference type="Proteomes" id="UP000183208">
    <property type="component" value="Unassembled WGS sequence"/>
</dbReference>
<feature type="chain" id="PRO_5010212821" evidence="2">
    <location>
        <begin position="25"/>
        <end position="232"/>
    </location>
</feature>
<dbReference type="OrthoDB" id="8237272at2"/>
<evidence type="ECO:0000256" key="2">
    <source>
        <dbReference type="SAM" id="SignalP"/>
    </source>
</evidence>
<dbReference type="NCBIfam" id="TIGR02595">
    <property type="entry name" value="PEP_CTERM"/>
    <property type="match status" value="1"/>
</dbReference>
<keyword evidence="1" id="KW-0472">Membrane</keyword>
<evidence type="ECO:0000259" key="3">
    <source>
        <dbReference type="Pfam" id="PF07589"/>
    </source>
</evidence>
<dbReference type="Pfam" id="PF07589">
    <property type="entry name" value="PEP-CTERM"/>
    <property type="match status" value="1"/>
</dbReference>
<accession>A0A1H4SA22</accession>
<proteinExistence type="predicted"/>
<dbReference type="InterPro" id="IPR013424">
    <property type="entry name" value="Ice-binding_C"/>
</dbReference>
<name>A0A1H4SA22_9BRAD</name>
<dbReference type="AlphaFoldDB" id="A0A1H4SA22"/>
<evidence type="ECO:0000313" key="4">
    <source>
        <dbReference type="EMBL" id="SEC41076.1"/>
    </source>
</evidence>
<protein>
    <submittedName>
        <fullName evidence="4">PEP-CTERM protein-sorting domain-containing protein</fullName>
    </submittedName>
</protein>
<feature type="signal peptide" evidence="2">
    <location>
        <begin position="1"/>
        <end position="24"/>
    </location>
</feature>